<feature type="domain" description="EF-hand" evidence="4">
    <location>
        <begin position="1"/>
        <end position="34"/>
    </location>
</feature>
<dbReference type="Gene3D" id="1.10.238.10">
    <property type="entry name" value="EF-hand"/>
    <property type="match status" value="1"/>
</dbReference>
<evidence type="ECO:0000313" key="5">
    <source>
        <dbReference type="EMBL" id="MCD7448498.1"/>
    </source>
</evidence>
<dbReference type="PANTHER" id="PTHR23050">
    <property type="entry name" value="CALCIUM BINDING PROTEIN"/>
    <property type="match status" value="1"/>
</dbReference>
<sequence length="155" mass="17391">MEELREAFIVFDKDQNGFISAAELRHLTTNLEEKLTNKMIREVDIDGDDQINYEFELGEIYRRKMSDRMTKSLNHEIVEKPEETPILASEEAQPPPPRDGSGGISGGGWGGSWGLSAFSYLTDFQKAASVAAEEISRNVILFLLISLLKYSFSLA</sequence>
<keyword evidence="1" id="KW-0677">Repeat</keyword>
<accession>A0ABS8RPK6</accession>
<dbReference type="InterPro" id="IPR050145">
    <property type="entry name" value="Centrin_CML-like"/>
</dbReference>
<dbReference type="PROSITE" id="PS00018">
    <property type="entry name" value="EF_HAND_1"/>
    <property type="match status" value="1"/>
</dbReference>
<dbReference type="SUPFAM" id="SSF47473">
    <property type="entry name" value="EF-hand"/>
    <property type="match status" value="1"/>
</dbReference>
<evidence type="ECO:0000256" key="1">
    <source>
        <dbReference type="ARBA" id="ARBA00022737"/>
    </source>
</evidence>
<dbReference type="CDD" id="cd00051">
    <property type="entry name" value="EFh"/>
    <property type="match status" value="1"/>
</dbReference>
<dbReference type="EMBL" id="JACEIK010000063">
    <property type="protein sequence ID" value="MCD7448498.1"/>
    <property type="molecule type" value="Genomic_DNA"/>
</dbReference>
<dbReference type="InterPro" id="IPR011992">
    <property type="entry name" value="EF-hand-dom_pair"/>
</dbReference>
<comment type="caution">
    <text evidence="5">The sequence shown here is derived from an EMBL/GenBank/DDBJ whole genome shotgun (WGS) entry which is preliminary data.</text>
</comment>
<dbReference type="InterPro" id="IPR018247">
    <property type="entry name" value="EF_Hand_1_Ca_BS"/>
</dbReference>
<dbReference type="InterPro" id="IPR002048">
    <property type="entry name" value="EF_hand_dom"/>
</dbReference>
<dbReference type="PROSITE" id="PS50222">
    <property type="entry name" value="EF_HAND_2"/>
    <property type="match status" value="1"/>
</dbReference>
<dbReference type="Pfam" id="PF13499">
    <property type="entry name" value="EF-hand_7"/>
    <property type="match status" value="1"/>
</dbReference>
<protein>
    <recommendedName>
        <fullName evidence="4">EF-hand domain-containing protein</fullName>
    </recommendedName>
</protein>
<feature type="region of interest" description="Disordered" evidence="3">
    <location>
        <begin position="80"/>
        <end position="105"/>
    </location>
</feature>
<evidence type="ECO:0000256" key="3">
    <source>
        <dbReference type="SAM" id="MobiDB-lite"/>
    </source>
</evidence>
<evidence type="ECO:0000259" key="4">
    <source>
        <dbReference type="PROSITE" id="PS50222"/>
    </source>
</evidence>
<dbReference type="SMART" id="SM00054">
    <property type="entry name" value="EFh"/>
    <property type="match status" value="2"/>
</dbReference>
<evidence type="ECO:0000256" key="2">
    <source>
        <dbReference type="ARBA" id="ARBA00022837"/>
    </source>
</evidence>
<evidence type="ECO:0000313" key="6">
    <source>
        <dbReference type="Proteomes" id="UP000823775"/>
    </source>
</evidence>
<keyword evidence="2" id="KW-0106">Calcium</keyword>
<gene>
    <name evidence="5" type="ORF">HAX54_042635</name>
</gene>
<organism evidence="5 6">
    <name type="scientific">Datura stramonium</name>
    <name type="common">Jimsonweed</name>
    <name type="synonym">Common thornapple</name>
    <dbReference type="NCBI Taxonomy" id="4076"/>
    <lineage>
        <taxon>Eukaryota</taxon>
        <taxon>Viridiplantae</taxon>
        <taxon>Streptophyta</taxon>
        <taxon>Embryophyta</taxon>
        <taxon>Tracheophyta</taxon>
        <taxon>Spermatophyta</taxon>
        <taxon>Magnoliopsida</taxon>
        <taxon>eudicotyledons</taxon>
        <taxon>Gunneridae</taxon>
        <taxon>Pentapetalae</taxon>
        <taxon>asterids</taxon>
        <taxon>lamiids</taxon>
        <taxon>Solanales</taxon>
        <taxon>Solanaceae</taxon>
        <taxon>Solanoideae</taxon>
        <taxon>Datureae</taxon>
        <taxon>Datura</taxon>
    </lineage>
</organism>
<dbReference type="Proteomes" id="UP000823775">
    <property type="component" value="Unassembled WGS sequence"/>
</dbReference>
<proteinExistence type="predicted"/>
<reference evidence="5 6" key="1">
    <citation type="journal article" date="2021" name="BMC Genomics">
        <title>Datura genome reveals duplications of psychoactive alkaloid biosynthetic genes and high mutation rate following tissue culture.</title>
        <authorList>
            <person name="Rajewski A."/>
            <person name="Carter-House D."/>
            <person name="Stajich J."/>
            <person name="Litt A."/>
        </authorList>
    </citation>
    <scope>NUCLEOTIDE SEQUENCE [LARGE SCALE GENOMIC DNA]</scope>
    <source>
        <strain evidence="5">AR-01</strain>
    </source>
</reference>
<name>A0ABS8RPK6_DATST</name>
<keyword evidence="6" id="KW-1185">Reference proteome</keyword>